<evidence type="ECO:0000313" key="3">
    <source>
        <dbReference type="EMBL" id="ERF71698.1"/>
    </source>
</evidence>
<evidence type="ECO:0000259" key="2">
    <source>
        <dbReference type="Pfam" id="PF14420"/>
    </source>
</evidence>
<dbReference type="eggNOG" id="KOG1840">
    <property type="taxonomic scope" value="Eukaryota"/>
</dbReference>
<dbReference type="Pfam" id="PF13424">
    <property type="entry name" value="TPR_12"/>
    <property type="match status" value="1"/>
</dbReference>
<evidence type="ECO:0000313" key="4">
    <source>
        <dbReference type="Proteomes" id="UP000019373"/>
    </source>
</evidence>
<dbReference type="AlphaFoldDB" id="U1GHW9"/>
<dbReference type="PANTHER" id="PTHR38788">
    <property type="entry name" value="CLR5 DOMAIN-CONTAINING PROTEIN"/>
    <property type="match status" value="1"/>
</dbReference>
<accession>U1GHW9</accession>
<organism evidence="3 4">
    <name type="scientific">Endocarpon pusillum (strain Z07020 / HMAS-L-300199)</name>
    <name type="common">Lichen-forming fungus</name>
    <dbReference type="NCBI Taxonomy" id="1263415"/>
    <lineage>
        <taxon>Eukaryota</taxon>
        <taxon>Fungi</taxon>
        <taxon>Dikarya</taxon>
        <taxon>Ascomycota</taxon>
        <taxon>Pezizomycotina</taxon>
        <taxon>Eurotiomycetes</taxon>
        <taxon>Chaetothyriomycetidae</taxon>
        <taxon>Verrucariales</taxon>
        <taxon>Verrucariaceae</taxon>
        <taxon>Endocarpon</taxon>
    </lineage>
</organism>
<dbReference type="Pfam" id="PF14420">
    <property type="entry name" value="Clr5"/>
    <property type="match status" value="1"/>
</dbReference>
<gene>
    <name evidence="3" type="ORF">EPUS_05570</name>
</gene>
<reference evidence="4" key="1">
    <citation type="journal article" date="2014" name="BMC Genomics">
        <title>Genome characteristics reveal the impact of lichenization on lichen-forming fungus Endocarpon pusillum Hedwig (Verrucariales, Ascomycota).</title>
        <authorList>
            <person name="Wang Y.-Y."/>
            <person name="Liu B."/>
            <person name="Zhang X.-Y."/>
            <person name="Zhou Q.-M."/>
            <person name="Zhang T."/>
            <person name="Li H."/>
            <person name="Yu Y.-F."/>
            <person name="Zhang X.-L."/>
            <person name="Hao X.-Y."/>
            <person name="Wang M."/>
            <person name="Wang L."/>
            <person name="Wei J.-C."/>
        </authorList>
    </citation>
    <scope>NUCLEOTIDE SEQUENCE [LARGE SCALE GENOMIC DNA]</scope>
    <source>
        <strain evidence="4">Z07020 / HMAS-L-300199</strain>
    </source>
</reference>
<dbReference type="PANTHER" id="PTHR38788:SF3">
    <property type="entry name" value="CLR5 DOMAIN-CONTAINING PROTEIN"/>
    <property type="match status" value="1"/>
</dbReference>
<sequence>MGPERSPRRTSKRSVAKGGSGVDLDTHQELITRLYHTEEKSLEEVMRIISEEWNINVSERVFKGKISQWNIQRNLSRNDVAAALHLARRAERNERTCKVYIRDKHVSWERIHEYLRKKKISAESLVESDPCDVIPPYITVEVVDSAATTPLLSIPPIEPGLDLVTSYNYPPHSALNGSHATTMAPSSGSLAKTTPRHDLANGSYNAAFGEAASVTLSAETYQKHLPLPWQHDQVGQVARRELAESTSESLTTIVQQSVGDLIDTTDPPVESPEMLNFYGFMSVTPSSVGRVPGQSQSISPLSYTKSSLYPQDHLLDDTMEAEQHKHYSSNDGSYSHSQVGSDTLQPLDWPAYFLSRSIWALLRKKDGLYHEAELAMKDASKSFERMVANRHGSCLTSLNYLLGLLEAHGKRDVAMELLGKFSVAASSMKSSPETESVKRTIRFKMDIFSGLKVEEMFPPATFRDIHSCFERSWGPNSPSTLACLCNLGWRLAGDKGAKRHEEALEVLSQARVSLEQNLGHDNPQTIMCLNVLARVLYNLGNYPEALEVMDISMSRITTQFPAEYHPFRVAARRRHALFMEKVRSGNAEPILRDVASKRFRVLGPDCALTQGSMKELRDFLRDQGRHDDANNALEAIKESASSISCGESVVPLF</sequence>
<keyword evidence="4" id="KW-1185">Reference proteome</keyword>
<dbReference type="Proteomes" id="UP000019373">
    <property type="component" value="Unassembled WGS sequence"/>
</dbReference>
<protein>
    <recommendedName>
        <fullName evidence="2">Clr5 domain-containing protein</fullName>
    </recommendedName>
</protein>
<dbReference type="HOGENOM" id="CLU_434760_0_0_1"/>
<dbReference type="InterPro" id="IPR025676">
    <property type="entry name" value="Clr5_dom"/>
</dbReference>
<dbReference type="OrthoDB" id="539213at2759"/>
<dbReference type="GeneID" id="19240518"/>
<dbReference type="InterPro" id="IPR011990">
    <property type="entry name" value="TPR-like_helical_dom_sf"/>
</dbReference>
<feature type="region of interest" description="Disordered" evidence="1">
    <location>
        <begin position="1"/>
        <end position="22"/>
    </location>
</feature>
<dbReference type="RefSeq" id="XP_007802620.1">
    <property type="nucleotide sequence ID" value="XM_007804429.1"/>
</dbReference>
<dbReference type="EMBL" id="KE721194">
    <property type="protein sequence ID" value="ERF71698.1"/>
    <property type="molecule type" value="Genomic_DNA"/>
</dbReference>
<proteinExistence type="predicted"/>
<dbReference type="Gene3D" id="1.25.40.10">
    <property type="entry name" value="Tetratricopeptide repeat domain"/>
    <property type="match status" value="1"/>
</dbReference>
<evidence type="ECO:0000256" key="1">
    <source>
        <dbReference type="SAM" id="MobiDB-lite"/>
    </source>
</evidence>
<dbReference type="SUPFAM" id="SSF48452">
    <property type="entry name" value="TPR-like"/>
    <property type="match status" value="1"/>
</dbReference>
<name>U1GHW9_ENDPU</name>
<feature type="domain" description="Clr5" evidence="2">
    <location>
        <begin position="23"/>
        <end position="72"/>
    </location>
</feature>